<keyword evidence="1" id="KW-0812">Transmembrane</keyword>
<keyword evidence="1" id="KW-1133">Transmembrane helix</keyword>
<feature type="transmembrane region" description="Helical" evidence="1">
    <location>
        <begin position="201"/>
        <end position="218"/>
    </location>
</feature>
<feature type="transmembrane region" description="Helical" evidence="1">
    <location>
        <begin position="82"/>
        <end position="99"/>
    </location>
</feature>
<name>A0A7J5DHW8_9ACTN</name>
<dbReference type="Proteomes" id="UP000442990">
    <property type="component" value="Unassembled WGS sequence"/>
</dbReference>
<proteinExistence type="predicted"/>
<feature type="transmembrane region" description="Helical" evidence="1">
    <location>
        <begin position="120"/>
        <end position="139"/>
    </location>
</feature>
<evidence type="ECO:0000256" key="1">
    <source>
        <dbReference type="SAM" id="Phobius"/>
    </source>
</evidence>
<sequence>MPTCGKSGRAASRECEVSEAVRSPRGRTRFAGAVLAAFALVSAAVGLVAWHKYRLLAGPVPPGPYVDNPLVGADTYFRNLQGWRTGLLVAALLQFSVWLSGMRDVADVLWRQGQRRRRAWLVFGWVVPVAQLFVPKMFVNDLWAAGGPEPQRRRGHPLLTAWWLSVLFAANGYGDAVDDLRKAATASQARHALRQVMVGEGLHVCAAALSIAVVLRLVRRLERATATASTEIRPTGGTGS</sequence>
<dbReference type="Pfam" id="PF14219">
    <property type="entry name" value="DUF4328"/>
    <property type="match status" value="1"/>
</dbReference>
<keyword evidence="1" id="KW-0472">Membrane</keyword>
<reference evidence="3 4" key="1">
    <citation type="submission" date="2019-09" db="EMBL/GenBank/DDBJ databases">
        <title>Isolation and identification of active actinomycetes.</title>
        <authorList>
            <person name="Yu Z."/>
            <person name="Han C."/>
            <person name="Yu B."/>
        </authorList>
    </citation>
    <scope>NUCLEOTIDE SEQUENCE [LARGE SCALE GENOMIC DNA]</scope>
    <source>
        <strain evidence="3 4">NEAU-H2</strain>
    </source>
</reference>
<accession>A0A7J5DHW8</accession>
<evidence type="ECO:0000313" key="3">
    <source>
        <dbReference type="EMBL" id="KAB1988237.1"/>
    </source>
</evidence>
<protein>
    <submittedName>
        <fullName evidence="3">DUF4328 domain-containing protein</fullName>
    </submittedName>
</protein>
<dbReference type="EMBL" id="WBKG01000009">
    <property type="protein sequence ID" value="KAB1988237.1"/>
    <property type="molecule type" value="Genomic_DNA"/>
</dbReference>
<dbReference type="AlphaFoldDB" id="A0A7J5DHW8"/>
<feature type="domain" description="DUF4328" evidence="2">
    <location>
        <begin position="74"/>
        <end position="217"/>
    </location>
</feature>
<evidence type="ECO:0000259" key="2">
    <source>
        <dbReference type="Pfam" id="PF14219"/>
    </source>
</evidence>
<keyword evidence="4" id="KW-1185">Reference proteome</keyword>
<evidence type="ECO:0000313" key="4">
    <source>
        <dbReference type="Proteomes" id="UP000442990"/>
    </source>
</evidence>
<organism evidence="3 4">
    <name type="scientific">Streptomyces triticiradicis</name>
    <dbReference type="NCBI Taxonomy" id="2651189"/>
    <lineage>
        <taxon>Bacteria</taxon>
        <taxon>Bacillati</taxon>
        <taxon>Actinomycetota</taxon>
        <taxon>Actinomycetes</taxon>
        <taxon>Kitasatosporales</taxon>
        <taxon>Streptomycetaceae</taxon>
        <taxon>Streptomyces</taxon>
    </lineage>
</organism>
<gene>
    <name evidence="3" type="ORF">F8144_13530</name>
</gene>
<comment type="caution">
    <text evidence="3">The sequence shown here is derived from an EMBL/GenBank/DDBJ whole genome shotgun (WGS) entry which is preliminary data.</text>
</comment>
<feature type="transmembrane region" description="Helical" evidence="1">
    <location>
        <begin position="30"/>
        <end position="50"/>
    </location>
</feature>
<dbReference type="InterPro" id="IPR025565">
    <property type="entry name" value="DUF4328"/>
</dbReference>